<reference evidence="1" key="1">
    <citation type="journal article" date="2014" name="Int. J. Syst. Evol. Microbiol.">
        <title>Complete genome sequence of Corynebacterium casei LMG S-19264T (=DSM 44701T), isolated from a smear-ripened cheese.</title>
        <authorList>
            <consortium name="US DOE Joint Genome Institute (JGI-PGF)"/>
            <person name="Walter F."/>
            <person name="Albersmeier A."/>
            <person name="Kalinowski J."/>
            <person name="Ruckert C."/>
        </authorList>
    </citation>
    <scope>NUCLEOTIDE SEQUENCE</scope>
    <source>
        <strain evidence="1">CGMCC 1.15034</strain>
    </source>
</reference>
<dbReference type="AlphaFoldDB" id="A0AA87WC93"/>
<proteinExistence type="predicted"/>
<protein>
    <submittedName>
        <fullName evidence="1">Uncharacterized protein</fullName>
    </submittedName>
</protein>
<sequence length="116" mass="12020">MPALPLCPTKCAPFVSVDAEHDGLTVDVELLLAIAQRGLGNLRKAVGAVMAIPGYEPHGAAVALDAQAITIVLDLVEPVGAVRHGLGSGWQAELEDAGRENAIVTGPRICESRAVF</sequence>
<comment type="caution">
    <text evidence="1">The sequence shown here is derived from an EMBL/GenBank/DDBJ whole genome shotgun (WGS) entry which is preliminary data.</text>
</comment>
<organism evidence="1 2">
    <name type="scientific">Bradyrhizobium guangdongense</name>
    <dbReference type="NCBI Taxonomy" id="1325090"/>
    <lineage>
        <taxon>Bacteria</taxon>
        <taxon>Pseudomonadati</taxon>
        <taxon>Pseudomonadota</taxon>
        <taxon>Alphaproteobacteria</taxon>
        <taxon>Hyphomicrobiales</taxon>
        <taxon>Nitrobacteraceae</taxon>
        <taxon>Bradyrhizobium</taxon>
    </lineage>
</organism>
<dbReference type="Proteomes" id="UP000625079">
    <property type="component" value="Unassembled WGS sequence"/>
</dbReference>
<name>A0AA87WC93_9BRAD</name>
<reference evidence="1" key="2">
    <citation type="submission" date="2022-12" db="EMBL/GenBank/DDBJ databases">
        <authorList>
            <person name="Sun Q."/>
            <person name="Zhou Y."/>
        </authorList>
    </citation>
    <scope>NUCLEOTIDE SEQUENCE</scope>
    <source>
        <strain evidence="1">CGMCC 1.15034</strain>
    </source>
</reference>
<dbReference type="EMBL" id="BMHC01000027">
    <property type="protein sequence ID" value="GGI33006.1"/>
    <property type="molecule type" value="Genomic_DNA"/>
</dbReference>
<evidence type="ECO:0000313" key="1">
    <source>
        <dbReference type="EMBL" id="GGI33006.1"/>
    </source>
</evidence>
<accession>A0AA87WC93</accession>
<gene>
    <name evidence="1" type="ORF">GCM10010987_72240</name>
</gene>
<evidence type="ECO:0000313" key="2">
    <source>
        <dbReference type="Proteomes" id="UP000625079"/>
    </source>
</evidence>